<dbReference type="EMBL" id="GALX01005093">
    <property type="protein sequence ID" value="JAB63373.1"/>
    <property type="molecule type" value="Transcribed_RNA"/>
</dbReference>
<evidence type="ECO:0000313" key="1">
    <source>
        <dbReference type="EMBL" id="JAB63373.1"/>
    </source>
</evidence>
<dbReference type="PANTHER" id="PTHR47326:SF1">
    <property type="entry name" value="HTH PSQ-TYPE DOMAIN-CONTAINING PROTEIN"/>
    <property type="match status" value="1"/>
</dbReference>
<protein>
    <recommendedName>
        <fullName evidence="2">Transposable element Tc3 transposase</fullName>
    </recommendedName>
</protein>
<proteinExistence type="predicted"/>
<organism evidence="1">
    <name type="scientific">Anoplophora glabripennis</name>
    <name type="common">Asian longhorn beetle</name>
    <name type="synonym">Anoplophora nobilis</name>
    <dbReference type="NCBI Taxonomy" id="217634"/>
    <lineage>
        <taxon>Eukaryota</taxon>
        <taxon>Metazoa</taxon>
        <taxon>Ecdysozoa</taxon>
        <taxon>Arthropoda</taxon>
        <taxon>Hexapoda</taxon>
        <taxon>Insecta</taxon>
        <taxon>Pterygota</taxon>
        <taxon>Neoptera</taxon>
        <taxon>Endopterygota</taxon>
        <taxon>Coleoptera</taxon>
        <taxon>Polyphaga</taxon>
        <taxon>Cucujiformia</taxon>
        <taxon>Chrysomeloidea</taxon>
        <taxon>Cerambycidae</taxon>
        <taxon>Lamiinae</taxon>
        <taxon>Lamiini</taxon>
        <taxon>Anoplophora</taxon>
    </lineage>
</organism>
<dbReference type="AlphaFoldDB" id="V5GT01"/>
<name>V5GT01_ANOGL</name>
<dbReference type="PANTHER" id="PTHR47326">
    <property type="entry name" value="TRANSPOSABLE ELEMENT TC3 TRANSPOSASE-LIKE PROTEIN"/>
    <property type="match status" value="1"/>
</dbReference>
<dbReference type="InterPro" id="IPR036397">
    <property type="entry name" value="RNaseH_sf"/>
</dbReference>
<sequence>MRMWSSEKPDNFFVEGPLHAQKIGVWCALNRRRIYGPIFFNGTLTAQRYREEIIAPFVNQLEENEITNFYFQQDGARAHTAGETMNMLREVFQNRLISLNAEHEFPPRSCDITPCDFFLWPYLKNTIFELPIPDLNHLQARLIDKIREINNTPSILENVFNSLRNRCEKCLEQGGGHFQQLL</sequence>
<dbReference type="GO" id="GO:0003676">
    <property type="term" value="F:nucleic acid binding"/>
    <property type="evidence" value="ECO:0007669"/>
    <property type="project" value="InterPro"/>
</dbReference>
<evidence type="ECO:0008006" key="2">
    <source>
        <dbReference type="Google" id="ProtNLM"/>
    </source>
</evidence>
<accession>V5GT01</accession>
<reference evidence="1" key="1">
    <citation type="submission" date="2013-07" db="EMBL/GenBank/DDBJ databases">
        <title>Midgut Transcriptome Profiling of Anoplphora glabripennis, a Lignocellulose Degrading, Wood-Boring Cerambycid.</title>
        <authorList>
            <person name="Scully E.D."/>
            <person name="Hoover K."/>
            <person name="Carlson J.E."/>
            <person name="Tien M."/>
            <person name="Geib S.M."/>
        </authorList>
    </citation>
    <scope>NUCLEOTIDE SEQUENCE</scope>
</reference>
<dbReference type="Gene3D" id="3.30.420.10">
    <property type="entry name" value="Ribonuclease H-like superfamily/Ribonuclease H"/>
    <property type="match status" value="1"/>
</dbReference>